<dbReference type="SUPFAM" id="SSF53756">
    <property type="entry name" value="UDP-Glycosyltransferase/glycogen phosphorylase"/>
    <property type="match status" value="1"/>
</dbReference>
<keyword evidence="4" id="KW-1185">Reference proteome</keyword>
<feature type="domain" description="Glycosyl transferase family 1" evidence="2">
    <location>
        <begin position="193"/>
        <end position="261"/>
    </location>
</feature>
<sequence length="324" mass="36078">MPLIRILSRGNGHGLSRDLGLVAGLLADAGNTVEPVAFSNEKGLRYLHMGGMWLERGWKGRADLQISLEHIYPPALPLARRNLWMPNPEWFKSRWRDELGDLSGTLCKTRHAEDIFAGFGCRPRFVGFTSQDRLDRAVPRQRRFLHLAGKSPVKGTEAVLEAWRRHPEWPELVVVQTSRHARAGTVPAGNIDHRVGRMPNDELRRLQNACRFHLSPSEAEGFGHCLVEGMSVGAVILTTDGEPMNELVLPDRGLLIEPARVGTLGLARRHFVDAAGIERAVEQALAMTDAEVEAMGAAARVAFEAMDRDFRERFAGHVAEMSRH</sequence>
<dbReference type="Proteomes" id="UP001501727">
    <property type="component" value="Unassembled WGS sequence"/>
</dbReference>
<comment type="caution">
    <text evidence="3">The sequence shown here is derived from an EMBL/GenBank/DDBJ whole genome shotgun (WGS) entry which is preliminary data.</text>
</comment>
<organism evidence="3 4">
    <name type="scientific">Luteimonas lutimaris</name>
    <dbReference type="NCBI Taxonomy" id="698645"/>
    <lineage>
        <taxon>Bacteria</taxon>
        <taxon>Pseudomonadati</taxon>
        <taxon>Pseudomonadota</taxon>
        <taxon>Gammaproteobacteria</taxon>
        <taxon>Lysobacterales</taxon>
        <taxon>Lysobacteraceae</taxon>
        <taxon>Luteimonas</taxon>
    </lineage>
</organism>
<keyword evidence="1" id="KW-0808">Transferase</keyword>
<dbReference type="PANTHER" id="PTHR46401:SF2">
    <property type="entry name" value="GLYCOSYLTRANSFERASE WBBK-RELATED"/>
    <property type="match status" value="1"/>
</dbReference>
<dbReference type="InterPro" id="IPR001296">
    <property type="entry name" value="Glyco_trans_1"/>
</dbReference>
<evidence type="ECO:0000259" key="2">
    <source>
        <dbReference type="Pfam" id="PF00534"/>
    </source>
</evidence>
<dbReference type="RefSeq" id="WP_344759609.1">
    <property type="nucleotide sequence ID" value="NZ_BAAAZU010000008.1"/>
</dbReference>
<reference evidence="4" key="1">
    <citation type="journal article" date="2019" name="Int. J. Syst. Evol. Microbiol.">
        <title>The Global Catalogue of Microorganisms (GCM) 10K type strain sequencing project: providing services to taxonomists for standard genome sequencing and annotation.</title>
        <authorList>
            <consortium name="The Broad Institute Genomics Platform"/>
            <consortium name="The Broad Institute Genome Sequencing Center for Infectious Disease"/>
            <person name="Wu L."/>
            <person name="Ma J."/>
        </authorList>
    </citation>
    <scope>NUCLEOTIDE SEQUENCE [LARGE SCALE GENOMIC DNA]</scope>
    <source>
        <strain evidence="4">JCM 16916</strain>
    </source>
</reference>
<proteinExistence type="predicted"/>
<gene>
    <name evidence="3" type="ORF">GCM10022229_17570</name>
</gene>
<evidence type="ECO:0000313" key="3">
    <source>
        <dbReference type="EMBL" id="GAA3924193.1"/>
    </source>
</evidence>
<evidence type="ECO:0000256" key="1">
    <source>
        <dbReference type="ARBA" id="ARBA00022679"/>
    </source>
</evidence>
<dbReference type="Gene3D" id="3.40.50.2000">
    <property type="entry name" value="Glycogen Phosphorylase B"/>
    <property type="match status" value="1"/>
</dbReference>
<dbReference type="Pfam" id="PF00534">
    <property type="entry name" value="Glycos_transf_1"/>
    <property type="match status" value="1"/>
</dbReference>
<dbReference type="EMBL" id="BAAAZU010000008">
    <property type="protein sequence ID" value="GAA3924193.1"/>
    <property type="molecule type" value="Genomic_DNA"/>
</dbReference>
<evidence type="ECO:0000313" key="4">
    <source>
        <dbReference type="Proteomes" id="UP001501727"/>
    </source>
</evidence>
<dbReference type="PANTHER" id="PTHR46401">
    <property type="entry name" value="GLYCOSYLTRANSFERASE WBBK-RELATED"/>
    <property type="match status" value="1"/>
</dbReference>
<protein>
    <submittedName>
        <fullName evidence="3">Glycosyltransferase</fullName>
    </submittedName>
</protein>
<name>A0ABP7MIZ5_9GAMM</name>
<accession>A0ABP7MIZ5</accession>